<dbReference type="AlphaFoldDB" id="A0A5D2HJK2"/>
<evidence type="ECO:0000256" key="1">
    <source>
        <dbReference type="SAM" id="MobiDB-lite"/>
    </source>
</evidence>
<feature type="region of interest" description="Disordered" evidence="1">
    <location>
        <begin position="1"/>
        <end position="32"/>
    </location>
</feature>
<feature type="compositionally biased region" description="Basic and acidic residues" evidence="1">
    <location>
        <begin position="12"/>
        <end position="22"/>
    </location>
</feature>
<protein>
    <submittedName>
        <fullName evidence="2">Uncharacterized protein</fullName>
    </submittedName>
</protein>
<dbReference type="EMBL" id="CM017688">
    <property type="protein sequence ID" value="TYH29789.1"/>
    <property type="molecule type" value="Genomic_DNA"/>
</dbReference>
<keyword evidence="3" id="KW-1185">Reference proteome</keyword>
<evidence type="ECO:0000313" key="2">
    <source>
        <dbReference type="EMBL" id="TYH29789.1"/>
    </source>
</evidence>
<accession>A0A5D2HJK2</accession>
<organism evidence="2 3">
    <name type="scientific">Gossypium darwinii</name>
    <name type="common">Darwin's cotton</name>
    <name type="synonym">Gossypium barbadense var. darwinii</name>
    <dbReference type="NCBI Taxonomy" id="34276"/>
    <lineage>
        <taxon>Eukaryota</taxon>
        <taxon>Viridiplantae</taxon>
        <taxon>Streptophyta</taxon>
        <taxon>Embryophyta</taxon>
        <taxon>Tracheophyta</taxon>
        <taxon>Spermatophyta</taxon>
        <taxon>Magnoliopsida</taxon>
        <taxon>eudicotyledons</taxon>
        <taxon>Gunneridae</taxon>
        <taxon>Pentapetalae</taxon>
        <taxon>rosids</taxon>
        <taxon>malvids</taxon>
        <taxon>Malvales</taxon>
        <taxon>Malvaceae</taxon>
        <taxon>Malvoideae</taxon>
        <taxon>Gossypium</taxon>
    </lineage>
</organism>
<gene>
    <name evidence="2" type="ORF">ES288_A01G040000v1</name>
</gene>
<sequence length="85" mass="10031">MCLHHRRGFNQTHKDLSTFDRRSQRRPNRHQNSTWRCTEVVRLCRRGGVSDGSAGGCWRLLRRQTNEARVRVPKNFQRVGPIGLY</sequence>
<name>A0A5D2HJK2_GOSDA</name>
<dbReference type="Proteomes" id="UP000323506">
    <property type="component" value="Chromosome A01"/>
</dbReference>
<evidence type="ECO:0000313" key="3">
    <source>
        <dbReference type="Proteomes" id="UP000323506"/>
    </source>
</evidence>
<proteinExistence type="predicted"/>
<reference evidence="2 3" key="1">
    <citation type="submission" date="2019-06" db="EMBL/GenBank/DDBJ databases">
        <title>WGS assembly of Gossypium darwinii.</title>
        <authorList>
            <person name="Chen Z.J."/>
            <person name="Sreedasyam A."/>
            <person name="Ando A."/>
            <person name="Song Q."/>
            <person name="De L."/>
            <person name="Hulse-Kemp A."/>
            <person name="Ding M."/>
            <person name="Ye W."/>
            <person name="Kirkbride R."/>
            <person name="Jenkins J."/>
            <person name="Plott C."/>
            <person name="Lovell J."/>
            <person name="Lin Y.-M."/>
            <person name="Vaughn R."/>
            <person name="Liu B."/>
            <person name="Li W."/>
            <person name="Simpson S."/>
            <person name="Scheffler B."/>
            <person name="Saski C."/>
            <person name="Grover C."/>
            <person name="Hu G."/>
            <person name="Conover J."/>
            <person name="Carlson J."/>
            <person name="Shu S."/>
            <person name="Boston L."/>
            <person name="Williams M."/>
            <person name="Peterson D."/>
            <person name="Mcgee K."/>
            <person name="Jones D."/>
            <person name="Wendel J."/>
            <person name="Stelly D."/>
            <person name="Grimwood J."/>
            <person name="Schmutz J."/>
        </authorList>
    </citation>
    <scope>NUCLEOTIDE SEQUENCE [LARGE SCALE GENOMIC DNA]</scope>
    <source>
        <strain evidence="2">1808015.09</strain>
    </source>
</reference>